<dbReference type="SUPFAM" id="SSF53335">
    <property type="entry name" value="S-adenosyl-L-methionine-dependent methyltransferases"/>
    <property type="match status" value="1"/>
</dbReference>
<dbReference type="InterPro" id="IPR029063">
    <property type="entry name" value="SAM-dependent_MTases_sf"/>
</dbReference>
<dbReference type="OrthoDB" id="5571572at2"/>
<gene>
    <name evidence="1" type="ORF">A1507_05595</name>
</gene>
<evidence type="ECO:0000313" key="1">
    <source>
        <dbReference type="EMBL" id="OAI19830.1"/>
    </source>
</evidence>
<dbReference type="AlphaFoldDB" id="A0A177NS21"/>
<name>A0A177NS21_9GAMM</name>
<dbReference type="PANTHER" id="PTHR42912">
    <property type="entry name" value="METHYLTRANSFERASE"/>
    <property type="match status" value="1"/>
</dbReference>
<dbReference type="GO" id="GO:0008168">
    <property type="term" value="F:methyltransferase activity"/>
    <property type="evidence" value="ECO:0007669"/>
    <property type="project" value="TreeGrafter"/>
</dbReference>
<comment type="caution">
    <text evidence="1">The sequence shown here is derived from an EMBL/GenBank/DDBJ whole genome shotgun (WGS) entry which is preliminary data.</text>
</comment>
<proteinExistence type="predicted"/>
<accession>A0A177NS21</accession>
<dbReference type="Proteomes" id="UP000077857">
    <property type="component" value="Unassembled WGS sequence"/>
</dbReference>
<reference evidence="1 2" key="1">
    <citation type="submission" date="2016-03" db="EMBL/GenBank/DDBJ databases">
        <authorList>
            <person name="Ploux O."/>
        </authorList>
    </citation>
    <scope>NUCLEOTIDE SEQUENCE [LARGE SCALE GENOMIC DNA]</scope>
    <source>
        <strain evidence="1 2">R-45378</strain>
    </source>
</reference>
<sequence length="251" mass="27930">MRIGKPVLADYFTSLYRRTMAEAYSAASREIVSTLKQLGGPCLDCGADSGGWFYRLADEVALERSQYFGIEWNADAVAIAQQNQLNIQQGNLNNGLPFASDSFNCIFALSVLEHLLNGCQFLQEAKRALKPGGKLVILTPNISTYFTAALILAGRMPSSGPHPDSDLFNKTQEIFKVSPEELVWDTETDTPVHRHLVVFSFLALQKYLKLLGFSNVTGYGFGLYPLPNFLQPIAEKIDPYHCHQMVFVAQK</sequence>
<organism evidence="1 2">
    <name type="scientific">Methylomonas koyamae</name>
    <dbReference type="NCBI Taxonomy" id="702114"/>
    <lineage>
        <taxon>Bacteria</taxon>
        <taxon>Pseudomonadati</taxon>
        <taxon>Pseudomonadota</taxon>
        <taxon>Gammaproteobacteria</taxon>
        <taxon>Methylococcales</taxon>
        <taxon>Methylococcaceae</taxon>
        <taxon>Methylomonas</taxon>
    </lineage>
</organism>
<evidence type="ECO:0008006" key="3">
    <source>
        <dbReference type="Google" id="ProtNLM"/>
    </source>
</evidence>
<dbReference type="CDD" id="cd02440">
    <property type="entry name" value="AdoMet_MTases"/>
    <property type="match status" value="1"/>
</dbReference>
<dbReference type="Pfam" id="PF13489">
    <property type="entry name" value="Methyltransf_23"/>
    <property type="match status" value="1"/>
</dbReference>
<dbReference type="Gene3D" id="3.40.50.150">
    <property type="entry name" value="Vaccinia Virus protein VP39"/>
    <property type="match status" value="1"/>
</dbReference>
<dbReference type="InterPro" id="IPR050508">
    <property type="entry name" value="Methyltransf_Superfamily"/>
</dbReference>
<protein>
    <recommendedName>
        <fullName evidence="3">Methyltransferase type 11 domain-containing protein</fullName>
    </recommendedName>
</protein>
<dbReference type="EMBL" id="LUUJ01000044">
    <property type="protein sequence ID" value="OAI19830.1"/>
    <property type="molecule type" value="Genomic_DNA"/>
</dbReference>
<evidence type="ECO:0000313" key="2">
    <source>
        <dbReference type="Proteomes" id="UP000077857"/>
    </source>
</evidence>